<sequence>MTRSVRREALDASSRWRRSVAIGAITAAAVAGTGTAGVATAQAAASPGAVRAAAARLAAAPQPADDGAKITDEKPIAAGEVDITIDSPALGGKSVKTRLLLPKNWQRGAKGNWPVVYAFHGGQDNYTSWTRNTDIEAWAAKYNVIVVMPEGADGSYTDWYNYGKGGSPKWETFHTAEVRQLIERNYGAGGLRAAIGNSSGAQGAFSYAARHPGLFKYAASLSGILSMRGIGIPAMLMFTNAGNGQDPFAIWGVPRADDANWAAHDPYALADKLRGVGLFFSAGTTGRPGPGDPDVAPWDIGLLSEIAIGANNKEFKKRLDELNVPYTAHIYDDGRHNWPAWIREAQFVWPKLMQAVNAQTTAAAARR</sequence>
<evidence type="ECO:0000313" key="2">
    <source>
        <dbReference type="Proteomes" id="UP001596380"/>
    </source>
</evidence>
<dbReference type="RefSeq" id="WP_378063272.1">
    <property type="nucleotide sequence ID" value="NZ_JBHSXS010000006.1"/>
</dbReference>
<protein>
    <submittedName>
        <fullName evidence="1">Alpha/beta hydrolase</fullName>
    </submittedName>
</protein>
<organism evidence="1 2">
    <name type="scientific">Actinomadura yumaensis</name>
    <dbReference type="NCBI Taxonomy" id="111807"/>
    <lineage>
        <taxon>Bacteria</taxon>
        <taxon>Bacillati</taxon>
        <taxon>Actinomycetota</taxon>
        <taxon>Actinomycetes</taxon>
        <taxon>Streptosporangiales</taxon>
        <taxon>Thermomonosporaceae</taxon>
        <taxon>Actinomadura</taxon>
    </lineage>
</organism>
<dbReference type="Pfam" id="PF00756">
    <property type="entry name" value="Esterase"/>
    <property type="match status" value="1"/>
</dbReference>
<keyword evidence="1" id="KW-0378">Hydrolase</keyword>
<dbReference type="SUPFAM" id="SSF53474">
    <property type="entry name" value="alpha/beta-Hydrolases"/>
    <property type="match status" value="1"/>
</dbReference>
<dbReference type="PANTHER" id="PTHR48098">
    <property type="entry name" value="ENTEROCHELIN ESTERASE-RELATED"/>
    <property type="match status" value="1"/>
</dbReference>
<dbReference type="InterPro" id="IPR050583">
    <property type="entry name" value="Mycobacterial_A85_antigen"/>
</dbReference>
<evidence type="ECO:0000313" key="1">
    <source>
        <dbReference type="EMBL" id="MFC6880921.1"/>
    </source>
</evidence>
<accession>A0ABW2CGL0</accession>
<dbReference type="Gene3D" id="3.40.50.1820">
    <property type="entry name" value="alpha/beta hydrolase"/>
    <property type="match status" value="1"/>
</dbReference>
<proteinExistence type="predicted"/>
<name>A0ABW2CGL0_9ACTN</name>
<dbReference type="EMBL" id="JBHSXS010000006">
    <property type="protein sequence ID" value="MFC6880921.1"/>
    <property type="molecule type" value="Genomic_DNA"/>
</dbReference>
<keyword evidence="2" id="KW-1185">Reference proteome</keyword>
<dbReference type="Proteomes" id="UP001596380">
    <property type="component" value="Unassembled WGS sequence"/>
</dbReference>
<dbReference type="GO" id="GO:0016787">
    <property type="term" value="F:hydrolase activity"/>
    <property type="evidence" value="ECO:0007669"/>
    <property type="project" value="UniProtKB-KW"/>
</dbReference>
<reference evidence="2" key="1">
    <citation type="journal article" date="2019" name="Int. J. Syst. Evol. Microbiol.">
        <title>The Global Catalogue of Microorganisms (GCM) 10K type strain sequencing project: providing services to taxonomists for standard genome sequencing and annotation.</title>
        <authorList>
            <consortium name="The Broad Institute Genomics Platform"/>
            <consortium name="The Broad Institute Genome Sequencing Center for Infectious Disease"/>
            <person name="Wu L."/>
            <person name="Ma J."/>
        </authorList>
    </citation>
    <scope>NUCLEOTIDE SEQUENCE [LARGE SCALE GENOMIC DNA]</scope>
    <source>
        <strain evidence="2">JCM 3369</strain>
    </source>
</reference>
<comment type="caution">
    <text evidence="1">The sequence shown here is derived from an EMBL/GenBank/DDBJ whole genome shotgun (WGS) entry which is preliminary data.</text>
</comment>
<dbReference type="InterPro" id="IPR000801">
    <property type="entry name" value="Esterase-like"/>
</dbReference>
<dbReference type="PANTHER" id="PTHR48098:SF1">
    <property type="entry name" value="DIACYLGLYCEROL ACYLTRANSFERASE_MYCOLYLTRANSFERASE AG85A"/>
    <property type="match status" value="1"/>
</dbReference>
<dbReference type="InterPro" id="IPR029058">
    <property type="entry name" value="AB_hydrolase_fold"/>
</dbReference>
<gene>
    <name evidence="1" type="ORF">ACFQKB_14225</name>
</gene>